<dbReference type="GO" id="GO:1904680">
    <property type="term" value="F:peptide transmembrane transporter activity"/>
    <property type="evidence" value="ECO:0007669"/>
    <property type="project" value="TreeGrafter"/>
</dbReference>
<evidence type="ECO:0000313" key="6">
    <source>
        <dbReference type="EMBL" id="KIT15039.1"/>
    </source>
</evidence>
<evidence type="ECO:0000259" key="5">
    <source>
        <dbReference type="Pfam" id="PF00496"/>
    </source>
</evidence>
<evidence type="ECO:0000256" key="1">
    <source>
        <dbReference type="ARBA" id="ARBA00004418"/>
    </source>
</evidence>
<evidence type="ECO:0000313" key="7">
    <source>
        <dbReference type="Proteomes" id="UP000032232"/>
    </source>
</evidence>
<dbReference type="GO" id="GO:0015833">
    <property type="term" value="P:peptide transport"/>
    <property type="evidence" value="ECO:0007669"/>
    <property type="project" value="TreeGrafter"/>
</dbReference>
<reference evidence="6 7" key="1">
    <citation type="submission" date="2015-02" db="EMBL/GenBank/DDBJ databases">
        <title>Genome Sequence of Jannaschia aquimarina DSM28248, a member of the Roseobacter clade.</title>
        <authorList>
            <person name="Voget S."/>
            <person name="Daniel R."/>
        </authorList>
    </citation>
    <scope>NUCLEOTIDE SEQUENCE [LARGE SCALE GENOMIC DNA]</scope>
    <source>
        <strain evidence="6 7">GSW-M26</strain>
    </source>
</reference>
<dbReference type="PANTHER" id="PTHR30290">
    <property type="entry name" value="PERIPLASMIC BINDING COMPONENT OF ABC TRANSPORTER"/>
    <property type="match status" value="1"/>
</dbReference>
<dbReference type="SUPFAM" id="SSF53850">
    <property type="entry name" value="Periplasmic binding protein-like II"/>
    <property type="match status" value="1"/>
</dbReference>
<organism evidence="6 7">
    <name type="scientific">Jannaschia aquimarina</name>
    <dbReference type="NCBI Taxonomy" id="935700"/>
    <lineage>
        <taxon>Bacteria</taxon>
        <taxon>Pseudomonadati</taxon>
        <taxon>Pseudomonadota</taxon>
        <taxon>Alphaproteobacteria</taxon>
        <taxon>Rhodobacterales</taxon>
        <taxon>Roseobacteraceae</taxon>
        <taxon>Jannaschia</taxon>
    </lineage>
</organism>
<dbReference type="Pfam" id="PF00496">
    <property type="entry name" value="SBP_bac_5"/>
    <property type="match status" value="1"/>
</dbReference>
<dbReference type="EMBL" id="JYFE01000060">
    <property type="protein sequence ID" value="KIT15039.1"/>
    <property type="molecule type" value="Genomic_DNA"/>
</dbReference>
<feature type="chain" id="PRO_5002230111" evidence="4">
    <location>
        <begin position="26"/>
        <end position="524"/>
    </location>
</feature>
<dbReference type="Gene3D" id="3.10.105.10">
    <property type="entry name" value="Dipeptide-binding Protein, Domain 3"/>
    <property type="match status" value="1"/>
</dbReference>
<keyword evidence="7" id="KW-1185">Reference proteome</keyword>
<evidence type="ECO:0000256" key="2">
    <source>
        <dbReference type="ARBA" id="ARBA00005695"/>
    </source>
</evidence>
<accession>A0A0D1EBB5</accession>
<protein>
    <submittedName>
        <fullName evidence="6">GsiB_1 protein</fullName>
    </submittedName>
</protein>
<name>A0A0D1EBB5_9RHOB</name>
<comment type="subcellular location">
    <subcellularLocation>
        <location evidence="1">Periplasm</location>
    </subcellularLocation>
</comment>
<dbReference type="STRING" id="935700.jaqu_33650"/>
<dbReference type="Proteomes" id="UP000032232">
    <property type="component" value="Unassembled WGS sequence"/>
</dbReference>
<comment type="caution">
    <text evidence="6">The sequence shown here is derived from an EMBL/GenBank/DDBJ whole genome shotgun (WGS) entry which is preliminary data.</text>
</comment>
<dbReference type="CDD" id="cd08502">
    <property type="entry name" value="PBP2_NikA_DppA_OppA_like_16"/>
    <property type="match status" value="1"/>
</dbReference>
<feature type="signal peptide" evidence="4">
    <location>
        <begin position="1"/>
        <end position="25"/>
    </location>
</feature>
<dbReference type="Gene3D" id="3.40.190.10">
    <property type="entry name" value="Periplasmic binding protein-like II"/>
    <property type="match status" value="1"/>
</dbReference>
<dbReference type="InterPro" id="IPR039424">
    <property type="entry name" value="SBP_5"/>
</dbReference>
<dbReference type="OrthoDB" id="9803988at2"/>
<dbReference type="AlphaFoldDB" id="A0A0D1EBB5"/>
<comment type="similarity">
    <text evidence="2">Belongs to the bacterial solute-binding protein 5 family.</text>
</comment>
<dbReference type="PATRIC" id="fig|935700.4.peg.3472"/>
<feature type="domain" description="Solute-binding protein family 5" evidence="5">
    <location>
        <begin position="70"/>
        <end position="438"/>
    </location>
</feature>
<proteinExistence type="inferred from homology"/>
<gene>
    <name evidence="6" type="primary">gsiB_1</name>
    <name evidence="6" type="ORF">jaqu_33650</name>
</gene>
<evidence type="ECO:0000256" key="3">
    <source>
        <dbReference type="ARBA" id="ARBA00022729"/>
    </source>
</evidence>
<dbReference type="RefSeq" id="WP_043920112.1">
    <property type="nucleotide sequence ID" value="NZ_FZPF01000001.1"/>
</dbReference>
<dbReference type="InterPro" id="IPR000914">
    <property type="entry name" value="SBP_5_dom"/>
</dbReference>
<sequence length="524" mass="57397">MSFTRIGRGLIAAAIALPLTLSAAAAETTLRVIPHADLKNLDPIWTTAYITRNHGYMIYDTLFAMDENFEVQPQMVDTWTESEDGLTWEFTLRDGLTFHDGAPVTSEDVIASLERWGARDGMGQQLMASTASMEAVDDSTFRLTLSEPFGLVLQSLGKISSNVPFIMPARVAATDPFEQIEDFTGSGPFVFQEDEWVPGNTVVYTKFEDYVPRDEPASAAAGGKVANVDRVVWQYFPDNTTAMNALMTGEVDFFEQPAPDLTPILESNPDVTVEINDPLGNIGFARFNHLLPPFDDAEVRRAAIMAMRQEDYMASAVGDEQFWSTCFSVYPCGTPLESDAGAEVIMTGDVEAAKAALAETDYDGTPVVIMQPTDIPVLSAFSLVTADKLRDAGFTVDMQAMDWATLTSRRASREPVADGGWNIFHTWWIGADVIDPMAIAFSGDPDGGWFGWAEDAELEAARAAFARATTPEEREASATAVQERLWAIGASGQLGQFFVPVAYRNNVEGLIKSPVQFFWNISVE</sequence>
<keyword evidence="3 4" id="KW-0732">Signal</keyword>
<evidence type="ECO:0000256" key="4">
    <source>
        <dbReference type="SAM" id="SignalP"/>
    </source>
</evidence>
<dbReference type="PANTHER" id="PTHR30290:SF38">
    <property type="entry name" value="D,D-DIPEPTIDE-BINDING PERIPLASMIC PROTEIN DDPA-RELATED"/>
    <property type="match status" value="1"/>
</dbReference>